<organism evidence="1 2">
    <name type="scientific">Luteipulveratus mongoliensis</name>
    <dbReference type="NCBI Taxonomy" id="571913"/>
    <lineage>
        <taxon>Bacteria</taxon>
        <taxon>Bacillati</taxon>
        <taxon>Actinomycetota</taxon>
        <taxon>Actinomycetes</taxon>
        <taxon>Micrococcales</taxon>
        <taxon>Dermacoccaceae</taxon>
        <taxon>Luteipulveratus</taxon>
    </lineage>
</organism>
<dbReference type="AlphaFoldDB" id="A0A0K1JFU9"/>
<sequence>MFCGDRSVWVRQLDPDKATFRMYGKGHTFAHDMTLCDDCEQRWQADDIATLIERFRHSDEHFGDEAELMVSVVRRAGEGLSATPYDDHFPAGVKELRAQGFVPLQELTGLDEVWRVWPELHRRSVPETRPEWSPATECWLVRSPSTDLEPEHYLGAIWRLAEAGYPAEISNDEYWSRVERAAARVFTMDPAEVRRQST</sequence>
<dbReference type="Proteomes" id="UP000066480">
    <property type="component" value="Chromosome"/>
</dbReference>
<dbReference type="EMBL" id="CP011112">
    <property type="protein sequence ID" value="AKU15579.1"/>
    <property type="molecule type" value="Genomic_DNA"/>
</dbReference>
<protein>
    <submittedName>
        <fullName evidence="1">Uncharacterized protein</fullName>
    </submittedName>
</protein>
<dbReference type="STRING" id="571913.VV02_06425"/>
<evidence type="ECO:0000313" key="1">
    <source>
        <dbReference type="EMBL" id="AKU15579.1"/>
    </source>
</evidence>
<evidence type="ECO:0000313" key="2">
    <source>
        <dbReference type="Proteomes" id="UP000066480"/>
    </source>
</evidence>
<proteinExistence type="predicted"/>
<reference evidence="1 2" key="1">
    <citation type="submission" date="2015-03" db="EMBL/GenBank/DDBJ databases">
        <title>Luteipulveratus halotolerans sp. nov., a novel actinobacterium (Dermacoccaceae) from Sarawak, Malaysia.</title>
        <authorList>
            <person name="Juboi H."/>
            <person name="Basik A."/>
            <person name="Shamsul S.S."/>
            <person name="Arnold P."/>
            <person name="Schmitt E.K."/>
            <person name="Sanglier J.-J."/>
            <person name="Yeo T."/>
        </authorList>
    </citation>
    <scope>NUCLEOTIDE SEQUENCE [LARGE SCALE GENOMIC DNA]</scope>
    <source>
        <strain evidence="1 2">MN07-A0370</strain>
    </source>
</reference>
<name>A0A0K1JFU9_9MICO</name>
<gene>
    <name evidence="1" type="ORF">VV02_06425</name>
</gene>
<keyword evidence="2" id="KW-1185">Reference proteome</keyword>
<accession>A0A0K1JFU9</accession>
<dbReference type="KEGG" id="lmoi:VV02_06425"/>